<name>A0A699GZ74_TANCI</name>
<protein>
    <recommendedName>
        <fullName evidence="2">Reverse transcriptase domain-containing protein</fullName>
    </recommendedName>
</protein>
<dbReference type="AlphaFoldDB" id="A0A699GZ74"/>
<gene>
    <name evidence="1" type="ORF">Tci_243840</name>
</gene>
<comment type="caution">
    <text evidence="1">The sequence shown here is derived from an EMBL/GenBank/DDBJ whole genome shotgun (WGS) entry which is preliminary data.</text>
</comment>
<organism evidence="1">
    <name type="scientific">Tanacetum cinerariifolium</name>
    <name type="common">Dalmatian daisy</name>
    <name type="synonym">Chrysanthemum cinerariifolium</name>
    <dbReference type="NCBI Taxonomy" id="118510"/>
    <lineage>
        <taxon>Eukaryota</taxon>
        <taxon>Viridiplantae</taxon>
        <taxon>Streptophyta</taxon>
        <taxon>Embryophyta</taxon>
        <taxon>Tracheophyta</taxon>
        <taxon>Spermatophyta</taxon>
        <taxon>Magnoliopsida</taxon>
        <taxon>eudicotyledons</taxon>
        <taxon>Gunneridae</taxon>
        <taxon>Pentapetalae</taxon>
        <taxon>asterids</taxon>
        <taxon>campanulids</taxon>
        <taxon>Asterales</taxon>
        <taxon>Asteraceae</taxon>
        <taxon>Asteroideae</taxon>
        <taxon>Anthemideae</taxon>
        <taxon>Anthemidinae</taxon>
        <taxon>Tanacetum</taxon>
    </lineage>
</organism>
<reference evidence="1" key="1">
    <citation type="journal article" date="2019" name="Sci. Rep.">
        <title>Draft genome of Tanacetum cinerariifolium, the natural source of mosquito coil.</title>
        <authorList>
            <person name="Yamashiro T."/>
            <person name="Shiraishi A."/>
            <person name="Satake H."/>
            <person name="Nakayama K."/>
        </authorList>
    </citation>
    <scope>NUCLEOTIDE SEQUENCE</scope>
</reference>
<accession>A0A699GZ74</accession>
<proteinExistence type="predicted"/>
<evidence type="ECO:0000313" key="1">
    <source>
        <dbReference type="EMBL" id="GEW71864.1"/>
    </source>
</evidence>
<dbReference type="EMBL" id="BKCJ010070720">
    <property type="protein sequence ID" value="GEW71864.1"/>
    <property type="molecule type" value="Genomic_DNA"/>
</dbReference>
<dbReference type="PANTHER" id="PTHR48462">
    <property type="entry name" value="PROTEIN, PUTATIVE-RELATED"/>
    <property type="match status" value="1"/>
</dbReference>
<sequence>MALIEKNAVEIGVLEGVNRLTSGDKSIDLSAFKLSRLFFSLLSSGYSVVRDRMEFNGYLDDLQFGVGVSGGGEAILYAVNRLIEDRGDDIGLSMLLVDFKNAFNLVDREVMLEEVHLRCPVISRWVEFCYSSQLDCTIGNTLYGHAKGCSRVTLLALYFFSLVLHPLICKIGDSFSLFLQAWYLDDVTIIGDTLAVRKVLELIMEDGPRCGLYLNVDKAKVFWPTEDSRSRFASVFLPNIAQPLHGAKLLGGPASVDFNFSSELVMKRVAKTIVLIDTISKINDPQCELLLLRACACISKLYFAMRTCSPHKWRLATLPFAFGWLCVYCASDVFNYAFLVSRLQHASLQTKLLLHYGIVASGPAFHDALCAFNTKMKTGLLKSNFSVSSRQIALWQSQMEDHTSDWLRVVSISWLGQTMNACSKVFTRDIYEDHVVFCAGIIGIKHQHNVVRDTLVDICFRSEISAGNKVDIGLGGGSDKPLRPADMLLYSWDEWLDMCVDLTGSSPLTQTGMVDFVPGPAVIDATHRKWVKYEAKCANIGYGFLPFSFSSLGELDKDAVTILKRIRKFSVTQDIGARAAIHIFNRINFTISKGVGAQLVSRLPTNFL</sequence>
<dbReference type="PANTHER" id="PTHR48462:SF1">
    <property type="entry name" value="PROTEIN, PUTATIVE-RELATED"/>
    <property type="match status" value="1"/>
</dbReference>
<evidence type="ECO:0008006" key="2">
    <source>
        <dbReference type="Google" id="ProtNLM"/>
    </source>
</evidence>